<name>A0A0C9ZA63_9AGAM</name>
<dbReference type="AlphaFoldDB" id="A0A0C9ZA63"/>
<proteinExistence type="predicted"/>
<reference evidence="2" key="2">
    <citation type="submission" date="2015-01" db="EMBL/GenBank/DDBJ databases">
        <title>Evolutionary Origins and Diversification of the Mycorrhizal Mutualists.</title>
        <authorList>
            <consortium name="DOE Joint Genome Institute"/>
            <consortium name="Mycorrhizal Genomics Consortium"/>
            <person name="Kohler A."/>
            <person name="Kuo A."/>
            <person name="Nagy L.G."/>
            <person name="Floudas D."/>
            <person name="Copeland A."/>
            <person name="Barry K.W."/>
            <person name="Cichocki N."/>
            <person name="Veneault-Fourrey C."/>
            <person name="LaButti K."/>
            <person name="Lindquist E.A."/>
            <person name="Lipzen A."/>
            <person name="Lundell T."/>
            <person name="Morin E."/>
            <person name="Murat C."/>
            <person name="Riley R."/>
            <person name="Ohm R."/>
            <person name="Sun H."/>
            <person name="Tunlid A."/>
            <person name="Henrissat B."/>
            <person name="Grigoriev I.V."/>
            <person name="Hibbett D.S."/>
            <person name="Martin F."/>
        </authorList>
    </citation>
    <scope>NUCLEOTIDE SEQUENCE [LARGE SCALE GENOMIC DNA]</scope>
    <source>
        <strain evidence="2">UH-Slu-Lm8-n1</strain>
    </source>
</reference>
<dbReference type="HOGENOM" id="CLU_2851254_0_0_1"/>
<dbReference type="EMBL" id="KN835761">
    <property type="protein sequence ID" value="KIK34390.1"/>
    <property type="molecule type" value="Genomic_DNA"/>
</dbReference>
<reference evidence="1 2" key="1">
    <citation type="submission" date="2014-04" db="EMBL/GenBank/DDBJ databases">
        <authorList>
            <consortium name="DOE Joint Genome Institute"/>
            <person name="Kuo A."/>
            <person name="Ruytinx J."/>
            <person name="Rineau F."/>
            <person name="Colpaert J."/>
            <person name="Kohler A."/>
            <person name="Nagy L.G."/>
            <person name="Floudas D."/>
            <person name="Copeland A."/>
            <person name="Barry K.W."/>
            <person name="Cichocki N."/>
            <person name="Veneault-Fourrey C."/>
            <person name="LaButti K."/>
            <person name="Lindquist E.A."/>
            <person name="Lipzen A."/>
            <person name="Lundell T."/>
            <person name="Morin E."/>
            <person name="Murat C."/>
            <person name="Sun H."/>
            <person name="Tunlid A."/>
            <person name="Henrissat B."/>
            <person name="Grigoriev I.V."/>
            <person name="Hibbett D.S."/>
            <person name="Martin F."/>
            <person name="Nordberg H.P."/>
            <person name="Cantor M.N."/>
            <person name="Hua S.X."/>
        </authorList>
    </citation>
    <scope>NUCLEOTIDE SEQUENCE [LARGE SCALE GENOMIC DNA]</scope>
    <source>
        <strain evidence="1 2">UH-Slu-Lm8-n1</strain>
    </source>
</reference>
<dbReference type="InParanoid" id="A0A0C9ZA63"/>
<evidence type="ECO:0000313" key="1">
    <source>
        <dbReference type="EMBL" id="KIK34390.1"/>
    </source>
</evidence>
<sequence>MEGLPMGAWYNLFSRSHHFPIISCNYLFVLTNHSGVGLRQVIGRPTGKHRVSSSSSIVAICTRRS</sequence>
<dbReference type="OrthoDB" id="10357134at2759"/>
<accession>A0A0C9ZA63</accession>
<evidence type="ECO:0000313" key="2">
    <source>
        <dbReference type="Proteomes" id="UP000054485"/>
    </source>
</evidence>
<protein>
    <submittedName>
        <fullName evidence="1">Uncharacterized protein</fullName>
    </submittedName>
</protein>
<keyword evidence="2" id="KW-1185">Reference proteome</keyword>
<organism evidence="1 2">
    <name type="scientific">Suillus luteus UH-Slu-Lm8-n1</name>
    <dbReference type="NCBI Taxonomy" id="930992"/>
    <lineage>
        <taxon>Eukaryota</taxon>
        <taxon>Fungi</taxon>
        <taxon>Dikarya</taxon>
        <taxon>Basidiomycota</taxon>
        <taxon>Agaricomycotina</taxon>
        <taxon>Agaricomycetes</taxon>
        <taxon>Agaricomycetidae</taxon>
        <taxon>Boletales</taxon>
        <taxon>Suillineae</taxon>
        <taxon>Suillaceae</taxon>
        <taxon>Suillus</taxon>
    </lineage>
</organism>
<gene>
    <name evidence="1" type="ORF">CY34DRAFT_812960</name>
</gene>
<dbReference type="Proteomes" id="UP000054485">
    <property type="component" value="Unassembled WGS sequence"/>
</dbReference>